<feature type="compositionally biased region" description="Polar residues" evidence="1">
    <location>
        <begin position="197"/>
        <end position="209"/>
    </location>
</feature>
<accession>A0A6A4HHY3</accession>
<feature type="compositionally biased region" description="Low complexity" evidence="1">
    <location>
        <begin position="85"/>
        <end position="97"/>
    </location>
</feature>
<dbReference type="OrthoDB" id="3270420at2759"/>
<organism evidence="2 3">
    <name type="scientific">Gymnopus androsaceus JB14</name>
    <dbReference type="NCBI Taxonomy" id="1447944"/>
    <lineage>
        <taxon>Eukaryota</taxon>
        <taxon>Fungi</taxon>
        <taxon>Dikarya</taxon>
        <taxon>Basidiomycota</taxon>
        <taxon>Agaricomycotina</taxon>
        <taxon>Agaricomycetes</taxon>
        <taxon>Agaricomycetidae</taxon>
        <taxon>Agaricales</taxon>
        <taxon>Marasmiineae</taxon>
        <taxon>Omphalotaceae</taxon>
        <taxon>Gymnopus</taxon>
    </lineage>
</organism>
<feature type="region of interest" description="Disordered" evidence="1">
    <location>
        <begin position="197"/>
        <end position="275"/>
    </location>
</feature>
<feature type="compositionally biased region" description="Basic and acidic residues" evidence="1">
    <location>
        <begin position="234"/>
        <end position="250"/>
    </location>
</feature>
<feature type="compositionally biased region" description="Low complexity" evidence="1">
    <location>
        <begin position="158"/>
        <end position="174"/>
    </location>
</feature>
<name>A0A6A4HHY3_9AGAR</name>
<evidence type="ECO:0000256" key="1">
    <source>
        <dbReference type="SAM" id="MobiDB-lite"/>
    </source>
</evidence>
<evidence type="ECO:0000313" key="2">
    <source>
        <dbReference type="EMBL" id="KAE9397666.1"/>
    </source>
</evidence>
<feature type="region of interest" description="Disordered" evidence="1">
    <location>
        <begin position="1"/>
        <end position="52"/>
    </location>
</feature>
<evidence type="ECO:0000313" key="3">
    <source>
        <dbReference type="Proteomes" id="UP000799118"/>
    </source>
</evidence>
<sequence>MQDVDSSRSGGLRLQIKRSYQSEQLRQPDTTPSIDIIDLTHTPTDTSPPEELQGFTIDDLDTARNQLATTDNMAANSTAFPVSIPTPTEPSASVAPSSTPPMTIPSSRSIRFRSRVRITSGVHHKNPLRPPPSPNPLTNSESSLHLNGRLDASEGEVAASSCSSSPSSSISAPIRFREDESTVSKWGPLGQRVRLFVSQQKSKQIQPDSKVSRNREARRRPHLIHGSEVNDTSDPSHSEDSSSRMHERTPLLDSRGGQRQPHKRPSFADDDDSDIHDDLESYTEYQSRLDHEIDMVFGKWPGRLLNHHWWWWNIQPIVCCSYSDEWEDF</sequence>
<protein>
    <submittedName>
        <fullName evidence="2">Uncharacterized protein</fullName>
    </submittedName>
</protein>
<reference evidence="2" key="1">
    <citation type="journal article" date="2019" name="Environ. Microbiol.">
        <title>Fungal ecological strategies reflected in gene transcription - a case study of two litter decomposers.</title>
        <authorList>
            <person name="Barbi F."/>
            <person name="Kohler A."/>
            <person name="Barry K."/>
            <person name="Baskaran P."/>
            <person name="Daum C."/>
            <person name="Fauchery L."/>
            <person name="Ihrmark K."/>
            <person name="Kuo A."/>
            <person name="LaButti K."/>
            <person name="Lipzen A."/>
            <person name="Morin E."/>
            <person name="Grigoriev I.V."/>
            <person name="Henrissat B."/>
            <person name="Lindahl B."/>
            <person name="Martin F."/>
        </authorList>
    </citation>
    <scope>NUCLEOTIDE SEQUENCE</scope>
    <source>
        <strain evidence="2">JB14</strain>
    </source>
</reference>
<keyword evidence="3" id="KW-1185">Reference proteome</keyword>
<dbReference type="EMBL" id="ML769494">
    <property type="protein sequence ID" value="KAE9397666.1"/>
    <property type="molecule type" value="Genomic_DNA"/>
</dbReference>
<gene>
    <name evidence="2" type="ORF">BT96DRAFT_66893</name>
</gene>
<feature type="region of interest" description="Disordered" evidence="1">
    <location>
        <begin position="78"/>
        <end position="182"/>
    </location>
</feature>
<feature type="compositionally biased region" description="Basic residues" evidence="1">
    <location>
        <begin position="110"/>
        <end position="127"/>
    </location>
</feature>
<dbReference type="Proteomes" id="UP000799118">
    <property type="component" value="Unassembled WGS sequence"/>
</dbReference>
<feature type="compositionally biased region" description="Polar residues" evidence="1">
    <location>
        <begin position="18"/>
        <end position="33"/>
    </location>
</feature>
<dbReference type="AlphaFoldDB" id="A0A6A4HHY3"/>
<proteinExistence type="predicted"/>